<proteinExistence type="predicted"/>
<organism evidence="1 2">
    <name type="scientific">Candidatus Avichristensenella intestinipullorum</name>
    <dbReference type="NCBI Taxonomy" id="2840693"/>
    <lineage>
        <taxon>Bacteria</taxon>
        <taxon>Bacillati</taxon>
        <taxon>Bacillota</taxon>
        <taxon>Clostridia</taxon>
        <taxon>Candidatus Avichristensenella</taxon>
    </lineage>
</organism>
<dbReference type="EMBL" id="DVFI01000139">
    <property type="protein sequence ID" value="HIQ63932.1"/>
    <property type="molecule type" value="Genomic_DNA"/>
</dbReference>
<dbReference type="AlphaFoldDB" id="A0A9D0YXI6"/>
<sequence>MYDENTESEAKALWSELSAAYANEASDEVLFAAHFLYDGLGALWEDSGAVLEALHGIDDFASFEAFVNNGFFDAAQYPGPSMDDVLAAAQAILTAGNLDVPPCHYVQHWDKGFYESEEGWYCVLGDVTAAEEDEASQGRTVRTWYEMYFSGSAGALQLREFSIRQPESARFLAP</sequence>
<accession>A0A9D0YXI6</accession>
<evidence type="ECO:0000313" key="2">
    <source>
        <dbReference type="Proteomes" id="UP000886819"/>
    </source>
</evidence>
<reference evidence="1" key="2">
    <citation type="journal article" date="2021" name="PeerJ">
        <title>Extensive microbial diversity within the chicken gut microbiome revealed by metagenomics and culture.</title>
        <authorList>
            <person name="Gilroy R."/>
            <person name="Ravi A."/>
            <person name="Getino M."/>
            <person name="Pursley I."/>
            <person name="Horton D.L."/>
            <person name="Alikhan N.F."/>
            <person name="Baker D."/>
            <person name="Gharbi K."/>
            <person name="Hall N."/>
            <person name="Watson M."/>
            <person name="Adriaenssens E.M."/>
            <person name="Foster-Nyarko E."/>
            <person name="Jarju S."/>
            <person name="Secka A."/>
            <person name="Antonio M."/>
            <person name="Oren A."/>
            <person name="Chaudhuri R.R."/>
            <person name="La Ragione R."/>
            <person name="Hildebrand F."/>
            <person name="Pallen M.J."/>
        </authorList>
    </citation>
    <scope>NUCLEOTIDE SEQUENCE</scope>
    <source>
        <strain evidence="1">ChiHile30-977</strain>
    </source>
</reference>
<name>A0A9D0YXI6_9FIRM</name>
<gene>
    <name evidence="1" type="ORF">IAA66_10210</name>
</gene>
<protein>
    <submittedName>
        <fullName evidence="1">Uncharacterized protein</fullName>
    </submittedName>
</protein>
<reference evidence="1" key="1">
    <citation type="submission" date="2020-10" db="EMBL/GenBank/DDBJ databases">
        <authorList>
            <person name="Gilroy R."/>
        </authorList>
    </citation>
    <scope>NUCLEOTIDE SEQUENCE</scope>
    <source>
        <strain evidence="1">ChiHile30-977</strain>
    </source>
</reference>
<evidence type="ECO:0000313" key="1">
    <source>
        <dbReference type="EMBL" id="HIQ63932.1"/>
    </source>
</evidence>
<dbReference type="Proteomes" id="UP000886819">
    <property type="component" value="Unassembled WGS sequence"/>
</dbReference>
<comment type="caution">
    <text evidence="1">The sequence shown here is derived from an EMBL/GenBank/DDBJ whole genome shotgun (WGS) entry which is preliminary data.</text>
</comment>